<dbReference type="InterPro" id="IPR000160">
    <property type="entry name" value="GGDEF_dom"/>
</dbReference>
<dbReference type="Proteomes" id="UP000236753">
    <property type="component" value="Unassembled WGS sequence"/>
</dbReference>
<dbReference type="Gene3D" id="3.30.70.270">
    <property type="match status" value="1"/>
</dbReference>
<dbReference type="InterPro" id="IPR035919">
    <property type="entry name" value="EAL_sf"/>
</dbReference>
<dbReference type="InterPro" id="IPR001633">
    <property type="entry name" value="EAL_dom"/>
</dbReference>
<evidence type="ECO:0000259" key="2">
    <source>
        <dbReference type="PROSITE" id="PS50887"/>
    </source>
</evidence>
<dbReference type="PANTHER" id="PTHR33121:SF70">
    <property type="entry name" value="SIGNALING PROTEIN YKOW"/>
    <property type="match status" value="1"/>
</dbReference>
<dbReference type="InterPro" id="IPR029787">
    <property type="entry name" value="Nucleotide_cyclase"/>
</dbReference>
<dbReference type="Pfam" id="PF00990">
    <property type="entry name" value="GGDEF"/>
    <property type="match status" value="1"/>
</dbReference>
<dbReference type="OrthoDB" id="9813903at2"/>
<accession>A0A1H5UZ07</accession>
<evidence type="ECO:0000313" key="4">
    <source>
        <dbReference type="Proteomes" id="UP000236753"/>
    </source>
</evidence>
<reference evidence="3 4" key="1">
    <citation type="submission" date="2016-10" db="EMBL/GenBank/DDBJ databases">
        <authorList>
            <person name="de Groot N.N."/>
        </authorList>
    </citation>
    <scope>NUCLEOTIDE SEQUENCE [LARGE SCALE GENOMIC DNA]</scope>
    <source>
        <strain evidence="3 4">Nm13</strain>
    </source>
</reference>
<dbReference type="SMART" id="SM00267">
    <property type="entry name" value="GGDEF"/>
    <property type="match status" value="1"/>
</dbReference>
<dbReference type="Pfam" id="PF00563">
    <property type="entry name" value="EAL"/>
    <property type="match status" value="1"/>
</dbReference>
<dbReference type="GO" id="GO:0071111">
    <property type="term" value="F:cyclic-guanylate-specific phosphodiesterase activity"/>
    <property type="evidence" value="ECO:0007669"/>
    <property type="project" value="InterPro"/>
</dbReference>
<dbReference type="SUPFAM" id="SSF55073">
    <property type="entry name" value="Nucleotide cyclase"/>
    <property type="match status" value="1"/>
</dbReference>
<gene>
    <name evidence="3" type="ORF">SAMN05216334_11033</name>
</gene>
<feature type="domain" description="EAL" evidence="1">
    <location>
        <begin position="166"/>
        <end position="419"/>
    </location>
</feature>
<organism evidence="3 4">
    <name type="scientific">Nitrosomonas ureae</name>
    <dbReference type="NCBI Taxonomy" id="44577"/>
    <lineage>
        <taxon>Bacteria</taxon>
        <taxon>Pseudomonadati</taxon>
        <taxon>Pseudomonadota</taxon>
        <taxon>Betaproteobacteria</taxon>
        <taxon>Nitrosomonadales</taxon>
        <taxon>Nitrosomonadaceae</taxon>
        <taxon>Nitrosomonas</taxon>
    </lineage>
</organism>
<dbReference type="SMART" id="SM00052">
    <property type="entry name" value="EAL"/>
    <property type="match status" value="1"/>
</dbReference>
<protein>
    <submittedName>
        <fullName evidence="3">EAL domain, c-di-GMP-specific phosphodiesterase class I (Or its enzymatically inactive variant)</fullName>
    </submittedName>
</protein>
<sequence>MTILVYQHFLQQASRRLRDECQLGRRNAVLIINFERLIELDGILGFTIVDNMLQQIAQKLRDALNPDDLIGITGRYQICCLLVDLLTDAHAMLAAHKILRILTPPFVLDRKNIILAPRLGVAVNSVSGDELDQLMCNASAAVRQAKLEQLPIKLFYAEMQDPLLFQIDLWSDLGNAIKNGGLYLGYQPQIDIVSGKIKSTEALLRWHHPHHVPIRTDKLIQVAEGTALMSKLTLWVFHTALRECSEYRKAGLNAGVSINFSADDLRDPELTELVLQGLSLWNVPPEDITIELTETAVMDNQAGTLDTLYQLKDMGLKLAMDDFGTGYSSMARMLDLPLDEVKIDMVFVKHMTTHHKHDRIVDSMINLAHRLNLSVVAEGVEDVATYECLRTLGCDVIQGYLIGKAMPLPELIKTVNEQFPAHCFRTASQTIV</sequence>
<feature type="domain" description="GGDEF" evidence="2">
    <location>
        <begin position="25"/>
        <end position="159"/>
    </location>
</feature>
<evidence type="ECO:0000313" key="3">
    <source>
        <dbReference type="EMBL" id="SEF80335.1"/>
    </source>
</evidence>
<dbReference type="PANTHER" id="PTHR33121">
    <property type="entry name" value="CYCLIC DI-GMP PHOSPHODIESTERASE PDEF"/>
    <property type="match status" value="1"/>
</dbReference>
<dbReference type="InterPro" id="IPR050706">
    <property type="entry name" value="Cyclic-di-GMP_PDE-like"/>
</dbReference>
<dbReference type="RefSeq" id="WP_103966383.1">
    <property type="nucleotide sequence ID" value="NZ_FNUX01000010.1"/>
</dbReference>
<dbReference type="SUPFAM" id="SSF141868">
    <property type="entry name" value="EAL domain-like"/>
    <property type="match status" value="1"/>
</dbReference>
<proteinExistence type="predicted"/>
<dbReference type="AlphaFoldDB" id="A0A1H5UZ07"/>
<dbReference type="PROSITE" id="PS50887">
    <property type="entry name" value="GGDEF"/>
    <property type="match status" value="1"/>
</dbReference>
<dbReference type="Gene3D" id="3.20.20.450">
    <property type="entry name" value="EAL domain"/>
    <property type="match status" value="1"/>
</dbReference>
<evidence type="ECO:0000259" key="1">
    <source>
        <dbReference type="PROSITE" id="PS50883"/>
    </source>
</evidence>
<dbReference type="PROSITE" id="PS50883">
    <property type="entry name" value="EAL"/>
    <property type="match status" value="1"/>
</dbReference>
<name>A0A1H5UZ07_9PROT</name>
<dbReference type="EMBL" id="FNUX01000010">
    <property type="protein sequence ID" value="SEF80335.1"/>
    <property type="molecule type" value="Genomic_DNA"/>
</dbReference>
<dbReference type="CDD" id="cd01948">
    <property type="entry name" value="EAL"/>
    <property type="match status" value="1"/>
</dbReference>
<dbReference type="InterPro" id="IPR043128">
    <property type="entry name" value="Rev_trsase/Diguanyl_cyclase"/>
</dbReference>